<organism evidence="1 2">
    <name type="scientific">Terfezia boudieri ATCC MYA-4762</name>
    <dbReference type="NCBI Taxonomy" id="1051890"/>
    <lineage>
        <taxon>Eukaryota</taxon>
        <taxon>Fungi</taxon>
        <taxon>Dikarya</taxon>
        <taxon>Ascomycota</taxon>
        <taxon>Pezizomycotina</taxon>
        <taxon>Pezizomycetes</taxon>
        <taxon>Pezizales</taxon>
        <taxon>Pezizaceae</taxon>
        <taxon>Terfezia</taxon>
    </lineage>
</organism>
<proteinExistence type="predicted"/>
<accession>A0A3N4M173</accession>
<evidence type="ECO:0000313" key="2">
    <source>
        <dbReference type="Proteomes" id="UP000267821"/>
    </source>
</evidence>
<dbReference type="AlphaFoldDB" id="A0A3N4M173"/>
<sequence>MFLRTTRQILFYYCLWLCLLYPCIVMDSVPLRRIIQKFRFIMGTCIKSTGLQKTDISKLRIAKVNKQLNKYHNAH</sequence>
<reference evidence="1 2" key="1">
    <citation type="journal article" date="2018" name="Nat. Ecol. Evol.">
        <title>Pezizomycetes genomes reveal the molecular basis of ectomycorrhizal truffle lifestyle.</title>
        <authorList>
            <person name="Murat C."/>
            <person name="Payen T."/>
            <person name="Noel B."/>
            <person name="Kuo A."/>
            <person name="Morin E."/>
            <person name="Chen J."/>
            <person name="Kohler A."/>
            <person name="Krizsan K."/>
            <person name="Balestrini R."/>
            <person name="Da Silva C."/>
            <person name="Montanini B."/>
            <person name="Hainaut M."/>
            <person name="Levati E."/>
            <person name="Barry K.W."/>
            <person name="Belfiori B."/>
            <person name="Cichocki N."/>
            <person name="Clum A."/>
            <person name="Dockter R.B."/>
            <person name="Fauchery L."/>
            <person name="Guy J."/>
            <person name="Iotti M."/>
            <person name="Le Tacon F."/>
            <person name="Lindquist E.A."/>
            <person name="Lipzen A."/>
            <person name="Malagnac F."/>
            <person name="Mello A."/>
            <person name="Molinier V."/>
            <person name="Miyauchi S."/>
            <person name="Poulain J."/>
            <person name="Riccioni C."/>
            <person name="Rubini A."/>
            <person name="Sitrit Y."/>
            <person name="Splivallo R."/>
            <person name="Traeger S."/>
            <person name="Wang M."/>
            <person name="Zifcakova L."/>
            <person name="Wipf D."/>
            <person name="Zambonelli A."/>
            <person name="Paolocci F."/>
            <person name="Nowrousian M."/>
            <person name="Ottonello S."/>
            <person name="Baldrian P."/>
            <person name="Spatafora J.W."/>
            <person name="Henrissat B."/>
            <person name="Nagy L.G."/>
            <person name="Aury J.M."/>
            <person name="Wincker P."/>
            <person name="Grigoriev I.V."/>
            <person name="Bonfante P."/>
            <person name="Martin F.M."/>
        </authorList>
    </citation>
    <scope>NUCLEOTIDE SEQUENCE [LARGE SCALE GENOMIC DNA]</scope>
    <source>
        <strain evidence="1 2">ATCC MYA-4762</strain>
    </source>
</reference>
<keyword evidence="2" id="KW-1185">Reference proteome</keyword>
<name>A0A3N4M173_9PEZI</name>
<gene>
    <name evidence="1" type="ORF">L211DRAFT_610292</name>
</gene>
<dbReference type="Proteomes" id="UP000267821">
    <property type="component" value="Unassembled WGS sequence"/>
</dbReference>
<dbReference type="InParanoid" id="A0A3N4M173"/>
<protein>
    <submittedName>
        <fullName evidence="1">Uncharacterized protein</fullName>
    </submittedName>
</protein>
<dbReference type="EMBL" id="ML121532">
    <property type="protein sequence ID" value="RPB27142.1"/>
    <property type="molecule type" value="Genomic_DNA"/>
</dbReference>
<evidence type="ECO:0000313" key="1">
    <source>
        <dbReference type="EMBL" id="RPB27142.1"/>
    </source>
</evidence>